<feature type="domain" description="Lcl C-terminal" evidence="1">
    <location>
        <begin position="43"/>
        <end position="171"/>
    </location>
</feature>
<dbReference type="PANTHER" id="PTHR35812:SF1">
    <property type="entry name" value="LIPOPROTEIN"/>
    <property type="match status" value="1"/>
</dbReference>
<sequence>MQIFFGLIFCFFFVSITDAAQICKPDSILASTPDSQLVDNNDGTITDIKTGLMWKRCLEGVEGDNCENGSPSDFTWQQALQQPRAVNDASGFAGYGDWRLPNIRELITIVEEQCYNPAINLNRFPNTPSSYVWSGSPHTEDSYSGWDVYFLAGQSSYYNRRYRSYAVRLVRGG</sequence>
<comment type="caution">
    <text evidence="2">The sequence shown here is derived from an EMBL/GenBank/DDBJ whole genome shotgun (WGS) entry which is preliminary data.</text>
</comment>
<dbReference type="AlphaFoldDB" id="A0A3S3QYG2"/>
<reference evidence="2 3" key="1">
    <citation type="submission" date="2017-01" db="EMBL/GenBank/DDBJ databases">
        <title>The cable genome- insights into the physiology and evolution of filamentous bacteria capable of sulfide oxidation via long distance electron transfer.</title>
        <authorList>
            <person name="Schreiber L."/>
            <person name="Bjerg J.T."/>
            <person name="Boggild A."/>
            <person name="Van De Vossenberg J."/>
            <person name="Meysman F."/>
            <person name="Nielsen L.P."/>
            <person name="Schramm A."/>
            <person name="Kjeldsen K.U."/>
        </authorList>
    </citation>
    <scope>NUCLEOTIDE SEQUENCE [LARGE SCALE GENOMIC DNA]</scope>
    <source>
        <strain evidence="2">MCF</strain>
    </source>
</reference>
<accession>A0A3S3QYG2</accession>
<keyword evidence="3" id="KW-1185">Reference proteome</keyword>
<evidence type="ECO:0000313" key="3">
    <source>
        <dbReference type="Proteomes" id="UP000287853"/>
    </source>
</evidence>
<dbReference type="Pfam" id="PF07603">
    <property type="entry name" value="Lcl_C"/>
    <property type="match status" value="1"/>
</dbReference>
<dbReference type="InterPro" id="IPR011460">
    <property type="entry name" value="Lcl_C"/>
</dbReference>
<dbReference type="Proteomes" id="UP000287853">
    <property type="component" value="Unassembled WGS sequence"/>
</dbReference>
<organism evidence="2 3">
    <name type="scientific">Candidatus Electrothrix aarhusensis</name>
    <dbReference type="NCBI Taxonomy" id="1859131"/>
    <lineage>
        <taxon>Bacteria</taxon>
        <taxon>Pseudomonadati</taxon>
        <taxon>Thermodesulfobacteriota</taxon>
        <taxon>Desulfobulbia</taxon>
        <taxon>Desulfobulbales</taxon>
        <taxon>Desulfobulbaceae</taxon>
        <taxon>Candidatus Electrothrix</taxon>
    </lineage>
</organism>
<evidence type="ECO:0000259" key="1">
    <source>
        <dbReference type="Pfam" id="PF07603"/>
    </source>
</evidence>
<dbReference type="PANTHER" id="PTHR35812">
    <property type="entry name" value="LIPOPROTEIN"/>
    <property type="match status" value="1"/>
</dbReference>
<name>A0A3S3QYG2_9BACT</name>
<protein>
    <recommendedName>
        <fullName evidence="1">Lcl C-terminal domain-containing protein</fullName>
    </recommendedName>
</protein>
<evidence type="ECO:0000313" key="2">
    <source>
        <dbReference type="EMBL" id="RWX45678.1"/>
    </source>
</evidence>
<gene>
    <name evidence="2" type="ORF">H206_01435</name>
</gene>
<proteinExistence type="predicted"/>
<dbReference type="EMBL" id="MTKO01000074">
    <property type="protein sequence ID" value="RWX45678.1"/>
    <property type="molecule type" value="Genomic_DNA"/>
</dbReference>